<dbReference type="Gene3D" id="3.40.50.10490">
    <property type="entry name" value="Glucose-6-phosphate isomerase like protein, domain 1"/>
    <property type="match status" value="1"/>
</dbReference>
<evidence type="ECO:0000313" key="1">
    <source>
        <dbReference type="EMBL" id="HDL89604.1"/>
    </source>
</evidence>
<protein>
    <recommendedName>
        <fullName evidence="2">SIS domain-containing protein</fullName>
    </recommendedName>
</protein>
<dbReference type="GO" id="GO:0097367">
    <property type="term" value="F:carbohydrate derivative binding"/>
    <property type="evidence" value="ECO:0007669"/>
    <property type="project" value="InterPro"/>
</dbReference>
<gene>
    <name evidence="1" type="ORF">ENG14_01725</name>
</gene>
<dbReference type="Gene3D" id="3.90.1070.10">
    <property type="match status" value="1"/>
</dbReference>
<dbReference type="Proteomes" id="UP000886355">
    <property type="component" value="Unassembled WGS sequence"/>
</dbReference>
<dbReference type="CDD" id="cd01427">
    <property type="entry name" value="HAD_like"/>
    <property type="match status" value="1"/>
</dbReference>
<dbReference type="GO" id="GO:1901135">
    <property type="term" value="P:carbohydrate derivative metabolic process"/>
    <property type="evidence" value="ECO:0007669"/>
    <property type="project" value="InterPro"/>
</dbReference>
<sequence>MGKPYASEIRKLSTTYRWALEAPIESLRSFLESSYDLPLLAVGSGGSLTAAHMAALLHEKTGMVSKSITPLELLSNRTSFRKTSILLLTAGGRNSDILTSFKYAATSEPRQLMAICTRTKSPLSNLAKEFRYARFLDFDVPSGKDGFLATNSLVALTTILCRAYQDVGSAPFTLPSNLIPEEGFYDIFNNLNSFLERKTWIVLYGGWSLPAAMDIESKFTEAALGQIQLADYRNFAHGRHHWLAKHSEQTGVIYFTTPEEEEIANRTIAPIPESIPLIQISTPYSGPVGALELLTKIFHFVKAVGDAKGIDPGRPSVPAFGRKIYHLSIPSEYIKETIPQGLKKEELTAIKRKTDNYHITEKEVLDYWRTAYRTFLHKIEDTHFGSIVFDYDGTLCDPGERFNGPPKVIVDELVRLLRGNIIIGIATGRGKSVRIQMQRLIPEEYWEKIVVGYYNGSDVAMLNDDLHPNKNASPDPILKEISEILYANELFKRVATYELRPKQITVSPTKTSVWHKARKILFDIISKNDLPGIQIIESSHSIDIVLSDVSKRSLVSIVEEMAGYLNKPKCALCIG</sequence>
<proteinExistence type="predicted"/>
<dbReference type="SUPFAM" id="SSF56784">
    <property type="entry name" value="HAD-like"/>
    <property type="match status" value="1"/>
</dbReference>
<dbReference type="InterPro" id="IPR023214">
    <property type="entry name" value="HAD_sf"/>
</dbReference>
<dbReference type="AlphaFoldDB" id="A0A7C0WRH3"/>
<organism evidence="1">
    <name type="scientific">Thermodesulforhabdus norvegica</name>
    <dbReference type="NCBI Taxonomy" id="39841"/>
    <lineage>
        <taxon>Bacteria</taxon>
        <taxon>Pseudomonadati</taxon>
        <taxon>Thermodesulfobacteriota</taxon>
        <taxon>Syntrophobacteria</taxon>
        <taxon>Syntrophobacterales</taxon>
        <taxon>Thermodesulforhabdaceae</taxon>
        <taxon>Thermodesulforhabdus</taxon>
    </lineage>
</organism>
<dbReference type="InterPro" id="IPR046348">
    <property type="entry name" value="SIS_dom_sf"/>
</dbReference>
<evidence type="ECO:0008006" key="2">
    <source>
        <dbReference type="Google" id="ProtNLM"/>
    </source>
</evidence>
<dbReference type="SUPFAM" id="SSF53697">
    <property type="entry name" value="SIS domain"/>
    <property type="match status" value="1"/>
</dbReference>
<dbReference type="InterPro" id="IPR036412">
    <property type="entry name" value="HAD-like_sf"/>
</dbReference>
<comment type="caution">
    <text evidence="1">The sequence shown here is derived from an EMBL/GenBank/DDBJ whole genome shotgun (WGS) entry which is preliminary data.</text>
</comment>
<name>A0A7C0WRH3_9BACT</name>
<dbReference type="Gene3D" id="3.40.50.1000">
    <property type="entry name" value="HAD superfamily/HAD-like"/>
    <property type="match status" value="1"/>
</dbReference>
<accession>A0A7C0WRH3</accession>
<reference evidence="1" key="1">
    <citation type="journal article" date="2020" name="mSystems">
        <title>Genome- and Community-Level Interaction Insights into Carbon Utilization and Element Cycling Functions of Hydrothermarchaeota in Hydrothermal Sediment.</title>
        <authorList>
            <person name="Zhou Z."/>
            <person name="Liu Y."/>
            <person name="Xu W."/>
            <person name="Pan J."/>
            <person name="Luo Z.H."/>
            <person name="Li M."/>
        </authorList>
    </citation>
    <scope>NUCLEOTIDE SEQUENCE [LARGE SCALE GENOMIC DNA]</scope>
    <source>
        <strain evidence="1">HyVt-19</strain>
    </source>
</reference>
<dbReference type="Pfam" id="PF08282">
    <property type="entry name" value="Hydrolase_3"/>
    <property type="match status" value="1"/>
</dbReference>
<dbReference type="EMBL" id="DQZW01000081">
    <property type="protein sequence ID" value="HDL89604.1"/>
    <property type="molecule type" value="Genomic_DNA"/>
</dbReference>